<dbReference type="PANTHER" id="PTHR30204:SF58">
    <property type="entry name" value="HTH-TYPE TRANSCRIPTIONAL REGULATOR YFMP"/>
    <property type="match status" value="1"/>
</dbReference>
<dbReference type="AlphaFoldDB" id="A0A2A5WEL4"/>
<comment type="caution">
    <text evidence="4">The sequence shown here is derived from an EMBL/GenBank/DDBJ whole genome shotgun (WGS) entry which is preliminary data.</text>
</comment>
<dbReference type="Gene3D" id="1.10.1660.10">
    <property type="match status" value="1"/>
</dbReference>
<gene>
    <name evidence="4" type="ORF">CNF02_04730</name>
</gene>
<sequence>MRSEYSISELAREFGITPRAIRFYEEKGLLTPQRNGSSRIFNAADRVRLVLILRGKRIGFSLEESRDIIDMYKPETANTHQLENLLNKLHGKRLLLERQKKEINMMISDLKKTENTCRKALKTSENK</sequence>
<dbReference type="EMBL" id="NTJZ01000003">
    <property type="protein sequence ID" value="PDH34714.1"/>
    <property type="molecule type" value="Genomic_DNA"/>
</dbReference>
<accession>A0A2A5WEL4</accession>
<keyword evidence="2" id="KW-0175">Coiled coil</keyword>
<dbReference type="GO" id="GO:0003677">
    <property type="term" value="F:DNA binding"/>
    <property type="evidence" value="ECO:0007669"/>
    <property type="project" value="UniProtKB-KW"/>
</dbReference>
<feature type="coiled-coil region" evidence="2">
    <location>
        <begin position="82"/>
        <end position="116"/>
    </location>
</feature>
<dbReference type="PROSITE" id="PS50937">
    <property type="entry name" value="HTH_MERR_2"/>
    <property type="match status" value="1"/>
</dbReference>
<keyword evidence="1" id="KW-0238">DNA-binding</keyword>
<dbReference type="SMART" id="SM00422">
    <property type="entry name" value="HTH_MERR"/>
    <property type="match status" value="1"/>
</dbReference>
<dbReference type="PANTHER" id="PTHR30204">
    <property type="entry name" value="REDOX-CYCLING DRUG-SENSING TRANSCRIPTIONAL ACTIVATOR SOXR"/>
    <property type="match status" value="1"/>
</dbReference>
<organism evidence="4 5">
    <name type="scientific">OM182 bacterium MED-G28</name>
    <dbReference type="NCBI Taxonomy" id="1986256"/>
    <lineage>
        <taxon>Bacteria</taxon>
        <taxon>Pseudomonadati</taxon>
        <taxon>Pseudomonadota</taxon>
        <taxon>Gammaproteobacteria</taxon>
        <taxon>OMG group</taxon>
        <taxon>OM182 clade</taxon>
    </lineage>
</organism>
<dbReference type="Proteomes" id="UP000219329">
    <property type="component" value="Unassembled WGS sequence"/>
</dbReference>
<evidence type="ECO:0000256" key="1">
    <source>
        <dbReference type="ARBA" id="ARBA00023125"/>
    </source>
</evidence>
<dbReference type="InterPro" id="IPR009061">
    <property type="entry name" value="DNA-bd_dom_put_sf"/>
</dbReference>
<protein>
    <submittedName>
        <fullName evidence="4">MerR family transcriptional regulator</fullName>
    </submittedName>
</protein>
<dbReference type="SUPFAM" id="SSF46955">
    <property type="entry name" value="Putative DNA-binding domain"/>
    <property type="match status" value="1"/>
</dbReference>
<name>A0A2A5WEL4_9GAMM</name>
<reference evidence="4 5" key="1">
    <citation type="submission" date="2017-08" db="EMBL/GenBank/DDBJ databases">
        <title>Fine stratification of microbial communities through a metagenomic profile of the photic zone.</title>
        <authorList>
            <person name="Haro-Moreno J.M."/>
            <person name="Lopez-Perez M."/>
            <person name="De La Torre J."/>
            <person name="Picazo A."/>
            <person name="Camacho A."/>
            <person name="Rodriguez-Valera F."/>
        </authorList>
    </citation>
    <scope>NUCLEOTIDE SEQUENCE [LARGE SCALE GENOMIC DNA]</scope>
    <source>
        <strain evidence="4">MED-G28</strain>
    </source>
</reference>
<dbReference type="GO" id="GO:0003700">
    <property type="term" value="F:DNA-binding transcription factor activity"/>
    <property type="evidence" value="ECO:0007669"/>
    <property type="project" value="InterPro"/>
</dbReference>
<proteinExistence type="predicted"/>
<feature type="domain" description="HTH merR-type" evidence="3">
    <location>
        <begin position="4"/>
        <end position="71"/>
    </location>
</feature>
<dbReference type="InterPro" id="IPR000551">
    <property type="entry name" value="MerR-type_HTH_dom"/>
</dbReference>
<evidence type="ECO:0000313" key="4">
    <source>
        <dbReference type="EMBL" id="PDH34714.1"/>
    </source>
</evidence>
<evidence type="ECO:0000256" key="2">
    <source>
        <dbReference type="SAM" id="Coils"/>
    </source>
</evidence>
<evidence type="ECO:0000313" key="5">
    <source>
        <dbReference type="Proteomes" id="UP000219329"/>
    </source>
</evidence>
<dbReference type="InterPro" id="IPR047057">
    <property type="entry name" value="MerR_fam"/>
</dbReference>
<dbReference type="CDD" id="cd04776">
    <property type="entry name" value="HTH_GnyR"/>
    <property type="match status" value="1"/>
</dbReference>
<evidence type="ECO:0000259" key="3">
    <source>
        <dbReference type="PROSITE" id="PS50937"/>
    </source>
</evidence>
<dbReference type="Pfam" id="PF13411">
    <property type="entry name" value="MerR_1"/>
    <property type="match status" value="1"/>
</dbReference>